<feature type="region of interest" description="Disordered" evidence="1">
    <location>
        <begin position="62"/>
        <end position="94"/>
    </location>
</feature>
<dbReference type="EMBL" id="MU853226">
    <property type="protein sequence ID" value="KAK4125183.1"/>
    <property type="molecule type" value="Genomic_DNA"/>
</dbReference>
<reference evidence="2" key="1">
    <citation type="journal article" date="2023" name="Mol. Phylogenet. Evol.">
        <title>Genome-scale phylogeny and comparative genomics of the fungal order Sordariales.</title>
        <authorList>
            <person name="Hensen N."/>
            <person name="Bonometti L."/>
            <person name="Westerberg I."/>
            <person name="Brannstrom I.O."/>
            <person name="Guillou S."/>
            <person name="Cros-Aarteil S."/>
            <person name="Calhoun S."/>
            <person name="Haridas S."/>
            <person name="Kuo A."/>
            <person name="Mondo S."/>
            <person name="Pangilinan J."/>
            <person name="Riley R."/>
            <person name="LaButti K."/>
            <person name="Andreopoulos B."/>
            <person name="Lipzen A."/>
            <person name="Chen C."/>
            <person name="Yan M."/>
            <person name="Daum C."/>
            <person name="Ng V."/>
            <person name="Clum A."/>
            <person name="Steindorff A."/>
            <person name="Ohm R.A."/>
            <person name="Martin F."/>
            <person name="Silar P."/>
            <person name="Natvig D.O."/>
            <person name="Lalanne C."/>
            <person name="Gautier V."/>
            <person name="Ament-Velasquez S.L."/>
            <person name="Kruys A."/>
            <person name="Hutchinson M.I."/>
            <person name="Powell A.J."/>
            <person name="Barry K."/>
            <person name="Miller A.N."/>
            <person name="Grigoriev I.V."/>
            <person name="Debuchy R."/>
            <person name="Gladieux P."/>
            <person name="Hiltunen Thoren M."/>
            <person name="Johannesson H."/>
        </authorList>
    </citation>
    <scope>NUCLEOTIDE SEQUENCE</scope>
    <source>
        <strain evidence="2">CBS 731.68</strain>
    </source>
</reference>
<name>A0AAN6Z5B8_9PEZI</name>
<comment type="caution">
    <text evidence="2">The sequence shown here is derived from an EMBL/GenBank/DDBJ whole genome shotgun (WGS) entry which is preliminary data.</text>
</comment>
<gene>
    <name evidence="2" type="ORF">N657DRAFT_358099</name>
</gene>
<evidence type="ECO:0000313" key="3">
    <source>
        <dbReference type="Proteomes" id="UP001302602"/>
    </source>
</evidence>
<organism evidence="2 3">
    <name type="scientific">Parathielavia appendiculata</name>
    <dbReference type="NCBI Taxonomy" id="2587402"/>
    <lineage>
        <taxon>Eukaryota</taxon>
        <taxon>Fungi</taxon>
        <taxon>Dikarya</taxon>
        <taxon>Ascomycota</taxon>
        <taxon>Pezizomycotina</taxon>
        <taxon>Sordariomycetes</taxon>
        <taxon>Sordariomycetidae</taxon>
        <taxon>Sordariales</taxon>
        <taxon>Chaetomiaceae</taxon>
        <taxon>Parathielavia</taxon>
    </lineage>
</organism>
<reference evidence="2" key="2">
    <citation type="submission" date="2023-05" db="EMBL/GenBank/DDBJ databases">
        <authorList>
            <consortium name="Lawrence Berkeley National Laboratory"/>
            <person name="Steindorff A."/>
            <person name="Hensen N."/>
            <person name="Bonometti L."/>
            <person name="Westerberg I."/>
            <person name="Brannstrom I.O."/>
            <person name="Guillou S."/>
            <person name="Cros-Aarteil S."/>
            <person name="Calhoun S."/>
            <person name="Haridas S."/>
            <person name="Kuo A."/>
            <person name="Mondo S."/>
            <person name="Pangilinan J."/>
            <person name="Riley R."/>
            <person name="Labutti K."/>
            <person name="Andreopoulos B."/>
            <person name="Lipzen A."/>
            <person name="Chen C."/>
            <person name="Yanf M."/>
            <person name="Daum C."/>
            <person name="Ng V."/>
            <person name="Clum A."/>
            <person name="Ohm R."/>
            <person name="Martin F."/>
            <person name="Silar P."/>
            <person name="Natvig D."/>
            <person name="Lalanne C."/>
            <person name="Gautier V."/>
            <person name="Ament-Velasquez S.L."/>
            <person name="Kruys A."/>
            <person name="Hutchinson M.I."/>
            <person name="Powell A.J."/>
            <person name="Barry K."/>
            <person name="Miller A.N."/>
            <person name="Grigoriev I.V."/>
            <person name="Debuchy R."/>
            <person name="Gladieux P."/>
            <person name="Thoren M.H."/>
            <person name="Johannesson H."/>
        </authorList>
    </citation>
    <scope>NUCLEOTIDE SEQUENCE</scope>
    <source>
        <strain evidence="2">CBS 731.68</strain>
    </source>
</reference>
<evidence type="ECO:0000313" key="2">
    <source>
        <dbReference type="EMBL" id="KAK4125183.1"/>
    </source>
</evidence>
<protein>
    <submittedName>
        <fullName evidence="2">Uncharacterized protein</fullName>
    </submittedName>
</protein>
<feature type="compositionally biased region" description="Low complexity" evidence="1">
    <location>
        <begin position="62"/>
        <end position="81"/>
    </location>
</feature>
<dbReference type="GeneID" id="87823728"/>
<accession>A0AAN6Z5B8</accession>
<dbReference type="RefSeq" id="XP_062648954.1">
    <property type="nucleotide sequence ID" value="XM_062786958.1"/>
</dbReference>
<evidence type="ECO:0000256" key="1">
    <source>
        <dbReference type="SAM" id="MobiDB-lite"/>
    </source>
</evidence>
<keyword evidence="3" id="KW-1185">Reference proteome</keyword>
<sequence>MLIEAGDPIHQVFSLVPCPAADPSNITETQSTTNHVSISSARLFFYQLQWLSSSPELPRLPTSARPSAALPASGLPASPRLRTPAPADAVSAGTAAQGGEEPRLLVLLHCCHLLLLALRRDMRVLFGVPGLLLLSEPRPLIVSFDALP</sequence>
<proteinExistence type="predicted"/>
<dbReference type="AlphaFoldDB" id="A0AAN6Z5B8"/>
<dbReference type="Proteomes" id="UP001302602">
    <property type="component" value="Unassembled WGS sequence"/>
</dbReference>